<dbReference type="InterPro" id="IPR002716">
    <property type="entry name" value="PIN_dom"/>
</dbReference>
<dbReference type="RefSeq" id="WP_040114238.1">
    <property type="nucleotide sequence ID" value="NZ_CP006879.1"/>
</dbReference>
<dbReference type="PANTHER" id="PTHR33653:SF1">
    <property type="entry name" value="RIBONUCLEASE VAPC2"/>
    <property type="match status" value="1"/>
</dbReference>
<keyword evidence="8" id="KW-0800">Toxin</keyword>
<comment type="function">
    <text evidence="8">Toxic component of a toxin-antitoxin (TA) system. An RNase.</text>
</comment>
<evidence type="ECO:0000256" key="1">
    <source>
        <dbReference type="ARBA" id="ARBA00001946"/>
    </source>
</evidence>
<evidence type="ECO:0000313" key="10">
    <source>
        <dbReference type="EMBL" id="AJD43775.1"/>
    </source>
</evidence>
<evidence type="ECO:0000256" key="2">
    <source>
        <dbReference type="ARBA" id="ARBA00022649"/>
    </source>
</evidence>
<dbReference type="InterPro" id="IPR029060">
    <property type="entry name" value="PIN-like_dom_sf"/>
</dbReference>
<dbReference type="PANTHER" id="PTHR33653">
    <property type="entry name" value="RIBONUCLEASE VAPC2"/>
    <property type="match status" value="1"/>
</dbReference>
<dbReference type="HOGENOM" id="CLU_118482_8_2_5"/>
<dbReference type="InterPro" id="IPR022907">
    <property type="entry name" value="VapC_family"/>
</dbReference>
<dbReference type="GO" id="GO:0004540">
    <property type="term" value="F:RNA nuclease activity"/>
    <property type="evidence" value="ECO:0007669"/>
    <property type="project" value="InterPro"/>
</dbReference>
<name>A0A0B4XAH6_9HYPH</name>
<feature type="domain" description="PIN" evidence="9">
    <location>
        <begin position="3"/>
        <end position="121"/>
    </location>
</feature>
<evidence type="ECO:0000256" key="6">
    <source>
        <dbReference type="ARBA" id="ARBA00022842"/>
    </source>
</evidence>
<sequence>MKYLLDTNVLKELSRPKPHDNAKAWLSKVDDLDLAISVISVREITKGIEKKRKTDELVADRLAAAAQQIFTAYEGRIIPVDQKVATVWGGHLGRGDKNIDDVGLAATAQVHGLLVVTRNEEDFVGRGVAVLNPFKTPAKLITPA</sequence>
<dbReference type="EMBL" id="CP006879">
    <property type="protein sequence ID" value="AJD43775.1"/>
    <property type="molecule type" value="Genomic_DNA"/>
</dbReference>
<dbReference type="GO" id="GO:0090729">
    <property type="term" value="F:toxin activity"/>
    <property type="evidence" value="ECO:0007669"/>
    <property type="project" value="UniProtKB-KW"/>
</dbReference>
<feature type="binding site" evidence="8">
    <location>
        <position position="100"/>
    </location>
    <ligand>
        <name>Mg(2+)</name>
        <dbReference type="ChEBI" id="CHEBI:18420"/>
    </ligand>
</feature>
<dbReference type="AlphaFoldDB" id="A0A0B4XAH6"/>
<comment type="cofactor">
    <cofactor evidence="1 8">
        <name>Mg(2+)</name>
        <dbReference type="ChEBI" id="CHEBI:18420"/>
    </cofactor>
</comment>
<keyword evidence="5 8" id="KW-0378">Hydrolase</keyword>
<evidence type="ECO:0000256" key="8">
    <source>
        <dbReference type="HAMAP-Rule" id="MF_00265"/>
    </source>
</evidence>
<dbReference type="Gene3D" id="3.40.50.1010">
    <property type="entry name" value="5'-nuclease"/>
    <property type="match status" value="1"/>
</dbReference>
<keyword evidence="10" id="KW-0614">Plasmid</keyword>
<dbReference type="CDD" id="cd18746">
    <property type="entry name" value="PIN_VapC4-5_FitB-like"/>
    <property type="match status" value="1"/>
</dbReference>
<gene>
    <name evidence="10" type="primary">fitB-2</name>
    <name evidence="8" type="synonym">vapC</name>
    <name evidence="10" type="ORF">RGR602_PB00238</name>
</gene>
<comment type="similarity">
    <text evidence="7 8">Belongs to the PINc/VapC protein family.</text>
</comment>
<reference evidence="10 11" key="1">
    <citation type="submission" date="2013-11" db="EMBL/GenBank/DDBJ databases">
        <title>Complete genome sequence of Rhizobium gallicum bv. gallicum R602.</title>
        <authorList>
            <person name="Bustos P."/>
            <person name="Santamaria R.I."/>
            <person name="Lozano L."/>
            <person name="Acosta J.L."/>
            <person name="Ormeno-Orrillo E."/>
            <person name="Rogel M.A."/>
            <person name="Romero D."/>
            <person name="Cevallos M.A."/>
            <person name="Martinez-Romero E."/>
            <person name="Gonzalez V."/>
        </authorList>
    </citation>
    <scope>NUCLEOTIDE SEQUENCE [LARGE SCALE GENOMIC DNA]</scope>
    <source>
        <strain evidence="10 11">R602</strain>
        <plasmid evidence="10 11">pRgalR602b</plasmid>
    </source>
</reference>
<dbReference type="InterPro" id="IPR050556">
    <property type="entry name" value="Type_II_TA_system_RNase"/>
</dbReference>
<dbReference type="SUPFAM" id="SSF88723">
    <property type="entry name" value="PIN domain-like"/>
    <property type="match status" value="1"/>
</dbReference>
<keyword evidence="3 8" id="KW-0540">Nuclease</keyword>
<accession>A0A0B4XAH6</accession>
<geneLocation type="plasmid" evidence="10 11">
    <name>pRgalR602b</name>
</geneLocation>
<evidence type="ECO:0000259" key="9">
    <source>
        <dbReference type="Pfam" id="PF01850"/>
    </source>
</evidence>
<dbReference type="KEGG" id="rga:RGR602_PB00238"/>
<evidence type="ECO:0000256" key="3">
    <source>
        <dbReference type="ARBA" id="ARBA00022722"/>
    </source>
</evidence>
<keyword evidence="11" id="KW-1185">Reference proteome</keyword>
<keyword evidence="2 8" id="KW-1277">Toxin-antitoxin system</keyword>
<dbReference type="GO" id="GO:0016787">
    <property type="term" value="F:hydrolase activity"/>
    <property type="evidence" value="ECO:0007669"/>
    <property type="project" value="UniProtKB-KW"/>
</dbReference>
<keyword evidence="4 8" id="KW-0479">Metal-binding</keyword>
<protein>
    <recommendedName>
        <fullName evidence="8">Ribonuclease VapC</fullName>
        <shortName evidence="8">RNase VapC</shortName>
        <ecNumber evidence="8">3.1.-.-</ecNumber>
    </recommendedName>
    <alternativeName>
        <fullName evidence="8">Toxin VapC</fullName>
    </alternativeName>
</protein>
<dbReference type="EC" id="3.1.-.-" evidence="8"/>
<evidence type="ECO:0000313" key="11">
    <source>
        <dbReference type="Proteomes" id="UP000031368"/>
    </source>
</evidence>
<feature type="binding site" evidence="8">
    <location>
        <position position="6"/>
    </location>
    <ligand>
        <name>Mg(2+)</name>
        <dbReference type="ChEBI" id="CHEBI:18420"/>
    </ligand>
</feature>
<proteinExistence type="inferred from homology"/>
<evidence type="ECO:0000256" key="5">
    <source>
        <dbReference type="ARBA" id="ARBA00022801"/>
    </source>
</evidence>
<organism evidence="10 11">
    <name type="scientific">Rhizobium gallicum bv. gallicum R602sp</name>
    <dbReference type="NCBI Taxonomy" id="1041138"/>
    <lineage>
        <taxon>Bacteria</taxon>
        <taxon>Pseudomonadati</taxon>
        <taxon>Pseudomonadota</taxon>
        <taxon>Alphaproteobacteria</taxon>
        <taxon>Hyphomicrobiales</taxon>
        <taxon>Rhizobiaceae</taxon>
        <taxon>Rhizobium/Agrobacterium group</taxon>
        <taxon>Rhizobium</taxon>
    </lineage>
</organism>
<keyword evidence="6 8" id="KW-0460">Magnesium</keyword>
<evidence type="ECO:0000256" key="4">
    <source>
        <dbReference type="ARBA" id="ARBA00022723"/>
    </source>
</evidence>
<dbReference type="HAMAP" id="MF_00265">
    <property type="entry name" value="VapC_Nob1"/>
    <property type="match status" value="1"/>
</dbReference>
<dbReference type="Pfam" id="PF01850">
    <property type="entry name" value="PIN"/>
    <property type="match status" value="1"/>
</dbReference>
<evidence type="ECO:0000256" key="7">
    <source>
        <dbReference type="ARBA" id="ARBA00038093"/>
    </source>
</evidence>
<dbReference type="Proteomes" id="UP000031368">
    <property type="component" value="Plasmid pRgalR602b"/>
</dbReference>
<dbReference type="GO" id="GO:0000287">
    <property type="term" value="F:magnesium ion binding"/>
    <property type="evidence" value="ECO:0007669"/>
    <property type="project" value="UniProtKB-UniRule"/>
</dbReference>